<dbReference type="EMBL" id="CAWUFR010000088">
    <property type="protein sequence ID" value="CAK6965892.1"/>
    <property type="molecule type" value="Genomic_DNA"/>
</dbReference>
<proteinExistence type="inferred from homology"/>
<comment type="caution">
    <text evidence="9">The sequence shown here is derived from an EMBL/GenBank/DDBJ whole genome shotgun (WGS) entry which is preliminary data.</text>
</comment>
<evidence type="ECO:0000256" key="3">
    <source>
        <dbReference type="ARBA" id="ARBA00008191"/>
    </source>
</evidence>
<evidence type="ECO:0000256" key="1">
    <source>
        <dbReference type="ARBA" id="ARBA00004123"/>
    </source>
</evidence>
<keyword evidence="5" id="KW-0158">Chromosome</keyword>
<gene>
    <name evidence="9" type="ORF">FSCOSCO3_A023045</name>
</gene>
<dbReference type="GO" id="GO:0000775">
    <property type="term" value="C:chromosome, centromeric region"/>
    <property type="evidence" value="ECO:0007669"/>
    <property type="project" value="UniProtKB-SubCell"/>
</dbReference>
<comment type="similarity">
    <text evidence="3">Belongs to the CENP-Q/OKP1 family.</text>
</comment>
<feature type="region of interest" description="Disordered" evidence="8">
    <location>
        <begin position="129"/>
        <end position="148"/>
    </location>
</feature>
<dbReference type="PANTHER" id="PTHR31345:SF3">
    <property type="entry name" value="CENTROMERE PROTEIN Q"/>
    <property type="match status" value="1"/>
</dbReference>
<accession>A0AAV1P2R2</accession>
<evidence type="ECO:0000256" key="8">
    <source>
        <dbReference type="SAM" id="MobiDB-lite"/>
    </source>
</evidence>
<evidence type="ECO:0000256" key="7">
    <source>
        <dbReference type="ARBA" id="ARBA00023328"/>
    </source>
</evidence>
<evidence type="ECO:0000256" key="5">
    <source>
        <dbReference type="ARBA" id="ARBA00022454"/>
    </source>
</evidence>
<keyword evidence="7" id="KW-0137">Centromere</keyword>
<evidence type="ECO:0000256" key="4">
    <source>
        <dbReference type="ARBA" id="ARBA00016397"/>
    </source>
</evidence>
<comment type="subcellular location">
    <subcellularLocation>
        <location evidence="2">Chromosome</location>
        <location evidence="2">Centromere</location>
    </subcellularLocation>
    <subcellularLocation>
        <location evidence="1">Nucleus</location>
    </subcellularLocation>
</comment>
<feature type="region of interest" description="Disordered" evidence="8">
    <location>
        <begin position="1"/>
        <end position="72"/>
    </location>
</feature>
<organism evidence="9 10">
    <name type="scientific">Scomber scombrus</name>
    <name type="common">Atlantic mackerel</name>
    <name type="synonym">Scomber vernalis</name>
    <dbReference type="NCBI Taxonomy" id="13677"/>
    <lineage>
        <taxon>Eukaryota</taxon>
        <taxon>Metazoa</taxon>
        <taxon>Chordata</taxon>
        <taxon>Craniata</taxon>
        <taxon>Vertebrata</taxon>
        <taxon>Euteleostomi</taxon>
        <taxon>Actinopterygii</taxon>
        <taxon>Neopterygii</taxon>
        <taxon>Teleostei</taxon>
        <taxon>Neoteleostei</taxon>
        <taxon>Acanthomorphata</taxon>
        <taxon>Pelagiaria</taxon>
        <taxon>Scombriformes</taxon>
        <taxon>Scombridae</taxon>
        <taxon>Scomber</taxon>
    </lineage>
</organism>
<dbReference type="Proteomes" id="UP001314229">
    <property type="component" value="Unassembled WGS sequence"/>
</dbReference>
<keyword evidence="10" id="KW-1185">Reference proteome</keyword>
<feature type="compositionally biased region" description="Basic and acidic residues" evidence="8">
    <location>
        <begin position="21"/>
        <end position="44"/>
    </location>
</feature>
<evidence type="ECO:0000313" key="10">
    <source>
        <dbReference type="Proteomes" id="UP001314229"/>
    </source>
</evidence>
<reference evidence="9 10" key="1">
    <citation type="submission" date="2024-01" db="EMBL/GenBank/DDBJ databases">
        <authorList>
            <person name="Alioto T."/>
            <person name="Alioto T."/>
            <person name="Gomez Garrido J."/>
        </authorList>
    </citation>
    <scope>NUCLEOTIDE SEQUENCE [LARGE SCALE GENOMIC DNA]</scope>
</reference>
<evidence type="ECO:0000256" key="6">
    <source>
        <dbReference type="ARBA" id="ARBA00023242"/>
    </source>
</evidence>
<name>A0AAV1P2R2_SCOSC</name>
<evidence type="ECO:0000256" key="2">
    <source>
        <dbReference type="ARBA" id="ARBA00004584"/>
    </source>
</evidence>
<sequence length="288" mass="32093">MKPARGSNRAASKVPNLKNKTKSDKTTSKQAPQHRDPEPSDGHHGNSTHPKTAQKRKAEGSSSVPKKVKSQENLSKSAIIALENLMNMSILSTLALRRTEKKESQEHLNIVKNRFLTHCAHLKVQVQNQKELDHSSHRHQEEAKKSVAGKKTLHSLEEDLMDVVSALEKTEEQTVSLEHTCSTLRASVEDEEDKAKEILQITEQAVLNLHPLPLQKDQTTLEAQMRKMIPDTDYETAAQKLGEILQKSDAIQDAQALFMQAHKHADQLLNLDLPPFIPGTGAPCSKET</sequence>
<dbReference type="InterPro" id="IPR025212">
    <property type="entry name" value="CAD_CENP-Q"/>
</dbReference>
<protein>
    <recommendedName>
        <fullName evidence="4">Centromere protein Q</fullName>
    </recommendedName>
</protein>
<feature type="compositionally biased region" description="Basic and acidic residues" evidence="8">
    <location>
        <begin position="130"/>
        <end position="145"/>
    </location>
</feature>
<dbReference type="PANTHER" id="PTHR31345">
    <property type="entry name" value="CENTROMERE PROTEIN Q"/>
    <property type="match status" value="1"/>
</dbReference>
<keyword evidence="6" id="KW-0539">Nucleus</keyword>
<dbReference type="GO" id="GO:0005634">
    <property type="term" value="C:nucleus"/>
    <property type="evidence" value="ECO:0007669"/>
    <property type="project" value="UniProtKB-SubCell"/>
</dbReference>
<evidence type="ECO:0000313" key="9">
    <source>
        <dbReference type="EMBL" id="CAK6965892.1"/>
    </source>
</evidence>
<dbReference type="AlphaFoldDB" id="A0AAV1P2R2"/>